<dbReference type="STRING" id="91928.A0A0D2BE90"/>
<dbReference type="EMBL" id="KN847494">
    <property type="protein sequence ID" value="KIW16910.1"/>
    <property type="molecule type" value="Genomic_DNA"/>
</dbReference>
<feature type="chain" id="PRO_5002238964" description="Ricin B lectin domain-containing protein" evidence="1">
    <location>
        <begin position="19"/>
        <end position="427"/>
    </location>
</feature>
<keyword evidence="4" id="KW-1185">Reference proteome</keyword>
<feature type="signal peptide" evidence="1">
    <location>
        <begin position="1"/>
        <end position="18"/>
    </location>
</feature>
<dbReference type="Gene3D" id="2.80.10.50">
    <property type="match status" value="2"/>
</dbReference>
<dbReference type="SMART" id="SM00458">
    <property type="entry name" value="RICIN"/>
    <property type="match status" value="2"/>
</dbReference>
<accession>A0A0D2BE90</accession>
<evidence type="ECO:0000259" key="2">
    <source>
        <dbReference type="SMART" id="SM00458"/>
    </source>
</evidence>
<feature type="domain" description="Ricin B lectin" evidence="2">
    <location>
        <begin position="52"/>
        <end position="195"/>
    </location>
</feature>
<protein>
    <recommendedName>
        <fullName evidence="2">Ricin B lectin domain-containing protein</fullName>
    </recommendedName>
</protein>
<dbReference type="PROSITE" id="PS50231">
    <property type="entry name" value="RICIN_B_LECTIN"/>
    <property type="match status" value="2"/>
</dbReference>
<dbReference type="InterPro" id="IPR035992">
    <property type="entry name" value="Ricin_B-like_lectins"/>
</dbReference>
<proteinExistence type="predicted"/>
<name>A0A0D2BE90_9EURO</name>
<gene>
    <name evidence="3" type="ORF">PV08_04100</name>
</gene>
<dbReference type="AlphaFoldDB" id="A0A0D2BE90"/>
<organism evidence="3 4">
    <name type="scientific">Exophiala spinifera</name>
    <dbReference type="NCBI Taxonomy" id="91928"/>
    <lineage>
        <taxon>Eukaryota</taxon>
        <taxon>Fungi</taxon>
        <taxon>Dikarya</taxon>
        <taxon>Ascomycota</taxon>
        <taxon>Pezizomycotina</taxon>
        <taxon>Eurotiomycetes</taxon>
        <taxon>Chaetothyriomycetidae</taxon>
        <taxon>Chaetothyriales</taxon>
        <taxon>Herpotrichiellaceae</taxon>
        <taxon>Exophiala</taxon>
    </lineage>
</organism>
<dbReference type="CDD" id="cd00161">
    <property type="entry name" value="beta-trefoil_Ricin-like"/>
    <property type="match status" value="2"/>
</dbReference>
<evidence type="ECO:0000313" key="4">
    <source>
        <dbReference type="Proteomes" id="UP000053328"/>
    </source>
</evidence>
<dbReference type="SUPFAM" id="SSF50370">
    <property type="entry name" value="Ricin B-like lectins"/>
    <property type="match status" value="2"/>
</dbReference>
<dbReference type="VEuPathDB" id="FungiDB:PV08_04100"/>
<evidence type="ECO:0000256" key="1">
    <source>
        <dbReference type="SAM" id="SignalP"/>
    </source>
</evidence>
<feature type="domain" description="Ricin B lectin" evidence="2">
    <location>
        <begin position="281"/>
        <end position="427"/>
    </location>
</feature>
<keyword evidence="1" id="KW-0732">Signal</keyword>
<reference evidence="3 4" key="1">
    <citation type="submission" date="2015-01" db="EMBL/GenBank/DDBJ databases">
        <title>The Genome Sequence of Exophiala spinifera CBS89968.</title>
        <authorList>
            <consortium name="The Broad Institute Genomics Platform"/>
            <person name="Cuomo C."/>
            <person name="de Hoog S."/>
            <person name="Gorbushina A."/>
            <person name="Stielow B."/>
            <person name="Teixiera M."/>
            <person name="Abouelleil A."/>
            <person name="Chapman S.B."/>
            <person name="Priest M."/>
            <person name="Young S.K."/>
            <person name="Wortman J."/>
            <person name="Nusbaum C."/>
            <person name="Birren B."/>
        </authorList>
    </citation>
    <scope>NUCLEOTIDE SEQUENCE [LARGE SCALE GENOMIC DNA]</scope>
    <source>
        <strain evidence="3 4">CBS 89968</strain>
    </source>
</reference>
<dbReference type="InterPro" id="IPR000772">
    <property type="entry name" value="Ricin_B_lectin"/>
</dbReference>
<dbReference type="Proteomes" id="UP000053328">
    <property type="component" value="Unassembled WGS sequence"/>
</dbReference>
<dbReference type="OrthoDB" id="5383818at2759"/>
<dbReference type="HOGENOM" id="CLU_023261_0_0_1"/>
<dbReference type="RefSeq" id="XP_016237126.1">
    <property type="nucleotide sequence ID" value="XM_016378449.1"/>
</dbReference>
<evidence type="ECO:0000313" key="3">
    <source>
        <dbReference type="EMBL" id="KIW16910.1"/>
    </source>
</evidence>
<dbReference type="GeneID" id="27331183"/>
<sequence>MVALLYAALLGSASLIAGLPVAEKRAVTVLDQAAFEEAQQRDDTATRAFSSVPIKTSAGQCLFVDELSGDFRANLTPIQVGKCDGSEGQLWDVITAGKHDDQPGTMLIVSTLTQACFNFDPRRAAGNQVILFSCGGRADGGGSVTDSQLFPFAGSAGPQSFSPVNAPGTCLTVSGAVLDQTACDASDANQSFTFGDTVSASTAVASASTTSATTTVEVASPTTTSGSEIATITLAPTSSPTAVAPATSASVISVSRAGIVLDPSAAAEANPRDDTATRAFSSVAIKSSDGRCLFVDPTAGDFRENLIPIVLQPCDESANQQWDVITAGKHNEQPNSALIVSSLTQGCLNFDPRRAAEDTVILFSCGGRADGEGSVTNSQLFTFTSGQASLALQPENGSGDVCLVPNASGRLDQAACSGSADQLFTIG</sequence>